<name>A0ACD2ZZV2_9AGAR</name>
<accession>A0ACD2ZZV2</accession>
<organism evidence="1 2">
    <name type="scientific">Pluteus cervinus</name>
    <dbReference type="NCBI Taxonomy" id="181527"/>
    <lineage>
        <taxon>Eukaryota</taxon>
        <taxon>Fungi</taxon>
        <taxon>Dikarya</taxon>
        <taxon>Basidiomycota</taxon>
        <taxon>Agaricomycotina</taxon>
        <taxon>Agaricomycetes</taxon>
        <taxon>Agaricomycetidae</taxon>
        <taxon>Agaricales</taxon>
        <taxon>Pluteineae</taxon>
        <taxon>Pluteaceae</taxon>
        <taxon>Pluteus</taxon>
    </lineage>
</organism>
<dbReference type="EMBL" id="ML209586">
    <property type="protein sequence ID" value="TFK58162.1"/>
    <property type="molecule type" value="Genomic_DNA"/>
</dbReference>
<reference evidence="1 2" key="1">
    <citation type="journal article" date="2019" name="Nat. Ecol. Evol.">
        <title>Megaphylogeny resolves global patterns of mushroom evolution.</title>
        <authorList>
            <person name="Varga T."/>
            <person name="Krizsan K."/>
            <person name="Foldi C."/>
            <person name="Dima B."/>
            <person name="Sanchez-Garcia M."/>
            <person name="Sanchez-Ramirez S."/>
            <person name="Szollosi G.J."/>
            <person name="Szarkandi J.G."/>
            <person name="Papp V."/>
            <person name="Albert L."/>
            <person name="Andreopoulos W."/>
            <person name="Angelini C."/>
            <person name="Antonin V."/>
            <person name="Barry K.W."/>
            <person name="Bougher N.L."/>
            <person name="Buchanan P."/>
            <person name="Buyck B."/>
            <person name="Bense V."/>
            <person name="Catcheside P."/>
            <person name="Chovatia M."/>
            <person name="Cooper J."/>
            <person name="Damon W."/>
            <person name="Desjardin D."/>
            <person name="Finy P."/>
            <person name="Geml J."/>
            <person name="Haridas S."/>
            <person name="Hughes K."/>
            <person name="Justo A."/>
            <person name="Karasinski D."/>
            <person name="Kautmanova I."/>
            <person name="Kiss B."/>
            <person name="Kocsube S."/>
            <person name="Kotiranta H."/>
            <person name="LaButti K.M."/>
            <person name="Lechner B.E."/>
            <person name="Liimatainen K."/>
            <person name="Lipzen A."/>
            <person name="Lukacs Z."/>
            <person name="Mihaltcheva S."/>
            <person name="Morgado L.N."/>
            <person name="Niskanen T."/>
            <person name="Noordeloos M.E."/>
            <person name="Ohm R.A."/>
            <person name="Ortiz-Santana B."/>
            <person name="Ovrebo C."/>
            <person name="Racz N."/>
            <person name="Riley R."/>
            <person name="Savchenko A."/>
            <person name="Shiryaev A."/>
            <person name="Soop K."/>
            <person name="Spirin V."/>
            <person name="Szebenyi C."/>
            <person name="Tomsovsky M."/>
            <person name="Tulloss R.E."/>
            <person name="Uehling J."/>
            <person name="Grigoriev I.V."/>
            <person name="Vagvolgyi C."/>
            <person name="Papp T."/>
            <person name="Martin F.M."/>
            <person name="Miettinen O."/>
            <person name="Hibbett D.S."/>
            <person name="Nagy L.G."/>
        </authorList>
    </citation>
    <scope>NUCLEOTIDE SEQUENCE [LARGE SCALE GENOMIC DNA]</scope>
    <source>
        <strain evidence="1 2">NL-1719</strain>
    </source>
</reference>
<evidence type="ECO:0000313" key="1">
    <source>
        <dbReference type="EMBL" id="TFK58162.1"/>
    </source>
</evidence>
<sequence length="69" mass="7779">MHKSGVAHLDLRAENIMVGNDGLPVIIDFDCSWVGVQKAVADKEIAYFQEVLDGKTRDNFPIEWDSDEE</sequence>
<evidence type="ECO:0000313" key="2">
    <source>
        <dbReference type="Proteomes" id="UP000308600"/>
    </source>
</evidence>
<gene>
    <name evidence="1" type="ORF">BDN72DRAFT_851827</name>
</gene>
<protein>
    <submittedName>
        <fullName evidence="1">Uncharacterized protein</fullName>
    </submittedName>
</protein>
<proteinExistence type="predicted"/>
<dbReference type="Proteomes" id="UP000308600">
    <property type="component" value="Unassembled WGS sequence"/>
</dbReference>
<keyword evidence="2" id="KW-1185">Reference proteome</keyword>